<evidence type="ECO:0000313" key="1">
    <source>
        <dbReference type="EMBL" id="MBK4733259.1"/>
    </source>
</evidence>
<dbReference type="SUPFAM" id="SSF69635">
    <property type="entry name" value="Type III secretory system chaperone-like"/>
    <property type="match status" value="1"/>
</dbReference>
<dbReference type="GO" id="GO:0009306">
    <property type="term" value="P:protein secretion"/>
    <property type="evidence" value="ECO:0007669"/>
    <property type="project" value="InterPro"/>
</dbReference>
<dbReference type="Pfam" id="PF21665">
    <property type="entry name" value="Type_III_SycN"/>
    <property type="match status" value="1"/>
</dbReference>
<dbReference type="EMBL" id="JAEPBG010000001">
    <property type="protein sequence ID" value="MBK4733259.1"/>
    <property type="molecule type" value="Genomic_DNA"/>
</dbReference>
<evidence type="ECO:0008006" key="3">
    <source>
        <dbReference type="Google" id="ProtNLM"/>
    </source>
</evidence>
<accession>A0A934SV11</accession>
<proteinExistence type="predicted"/>
<gene>
    <name evidence="1" type="ORF">JJB74_01320</name>
</gene>
<comment type="caution">
    <text evidence="1">The sequence shown here is derived from an EMBL/GenBank/DDBJ whole genome shotgun (WGS) entry which is preliminary data.</text>
</comment>
<reference evidence="1" key="1">
    <citation type="submission" date="2021-01" db="EMBL/GenBank/DDBJ databases">
        <title>Genome sequence of strain Noviherbaspirillum sp. DKR-6.</title>
        <authorList>
            <person name="Chaudhary D.K."/>
        </authorList>
    </citation>
    <scope>NUCLEOTIDE SEQUENCE</scope>
    <source>
        <strain evidence="1">DKR-6</strain>
    </source>
</reference>
<name>A0A934SV11_9BURK</name>
<dbReference type="RefSeq" id="WP_200589940.1">
    <property type="nucleotide sequence ID" value="NZ_JAEPBG010000001.1"/>
</dbReference>
<sequence>MHDWIAETVRAYGLNIGIENLMLDADGGIELEMDGGECLGIQRLSNAPGDELLVYWGRRLNFDPGPQIERALRMMNGRQGLAWPAQAAIRDDMLIMTMRLPASSFELPALEGVINQLEGMQAEAAG</sequence>
<dbReference type="AlphaFoldDB" id="A0A934SV11"/>
<organism evidence="1 2">
    <name type="scientific">Noviherbaspirillum pedocola</name>
    <dbReference type="NCBI Taxonomy" id="2801341"/>
    <lineage>
        <taxon>Bacteria</taxon>
        <taxon>Pseudomonadati</taxon>
        <taxon>Pseudomonadota</taxon>
        <taxon>Betaproteobacteria</taxon>
        <taxon>Burkholderiales</taxon>
        <taxon>Oxalobacteraceae</taxon>
        <taxon>Noviherbaspirillum</taxon>
    </lineage>
</organism>
<dbReference type="Proteomes" id="UP000622890">
    <property type="component" value="Unassembled WGS sequence"/>
</dbReference>
<keyword evidence="2" id="KW-1185">Reference proteome</keyword>
<dbReference type="Gene3D" id="3.30.1460.10">
    <property type="match status" value="1"/>
</dbReference>
<evidence type="ECO:0000313" key="2">
    <source>
        <dbReference type="Proteomes" id="UP000622890"/>
    </source>
</evidence>
<dbReference type="InterPro" id="IPR012673">
    <property type="entry name" value="T3SS_SynN"/>
</dbReference>
<protein>
    <recommendedName>
        <fullName evidence="3">Type III secretion chaperone SycN</fullName>
    </recommendedName>
</protein>